<dbReference type="GO" id="GO:0016787">
    <property type="term" value="F:hydrolase activity"/>
    <property type="evidence" value="ECO:0007669"/>
    <property type="project" value="UniProtKB-KW"/>
</dbReference>
<dbReference type="Pfam" id="PF10518">
    <property type="entry name" value="TAT_signal"/>
    <property type="match status" value="1"/>
</dbReference>
<name>A0A1Y6M6G7_9GAMM</name>
<dbReference type="PANTHER" id="PTHR42827:SF1">
    <property type="entry name" value="IRON-SULFUR CLUSTER-BINDING PROTEIN"/>
    <property type="match status" value="1"/>
</dbReference>
<dbReference type="Pfam" id="PF12838">
    <property type="entry name" value="Fer4_7"/>
    <property type="match status" value="1"/>
</dbReference>
<feature type="domain" description="4Fe-4S ferredoxin-type" evidence="5">
    <location>
        <begin position="360"/>
        <end position="390"/>
    </location>
</feature>
<evidence type="ECO:0000256" key="1">
    <source>
        <dbReference type="ARBA" id="ARBA00022723"/>
    </source>
</evidence>
<dbReference type="EC" id="3.8.1.-" evidence="6"/>
<dbReference type="PANTHER" id="PTHR42827">
    <property type="entry name" value="IRON-SULFUR CLUSTER-BINDING PROTEIN-RELATED"/>
    <property type="match status" value="1"/>
</dbReference>
<dbReference type="InterPro" id="IPR017896">
    <property type="entry name" value="4Fe4S_Fe-S-bd"/>
</dbReference>
<dbReference type="Gene3D" id="3.30.70.20">
    <property type="match status" value="1"/>
</dbReference>
<evidence type="ECO:0000313" key="6">
    <source>
        <dbReference type="EMBL" id="SMY31499.1"/>
    </source>
</evidence>
<protein>
    <submittedName>
        <fullName evidence="6">3-chloro-4-hydroxyphenylacetate reductive dehalogenase</fullName>
        <ecNumber evidence="6">3.8.1.-</ecNumber>
    </submittedName>
</protein>
<dbReference type="GO" id="GO:0051536">
    <property type="term" value="F:iron-sulfur cluster binding"/>
    <property type="evidence" value="ECO:0007669"/>
    <property type="project" value="UniProtKB-KW"/>
</dbReference>
<dbReference type="InterPro" id="IPR017900">
    <property type="entry name" value="4Fe4S_Fe_S_CS"/>
</dbReference>
<dbReference type="InterPro" id="IPR019546">
    <property type="entry name" value="TAT_signal_bac_arc"/>
</dbReference>
<keyword evidence="3" id="KW-0408">Iron</keyword>
<dbReference type="AlphaFoldDB" id="A0A1Y6M6G7"/>
<accession>A0A1Y6M6G7</accession>
<evidence type="ECO:0000313" key="7">
    <source>
        <dbReference type="Proteomes" id="UP000195963"/>
    </source>
</evidence>
<evidence type="ECO:0000259" key="5">
    <source>
        <dbReference type="PROSITE" id="PS51379"/>
    </source>
</evidence>
<gene>
    <name evidence="6" type="primary">cprA</name>
    <name evidence="6" type="ORF">PMAL9190_00012</name>
</gene>
<dbReference type="PROSITE" id="PS51379">
    <property type="entry name" value="4FE4S_FER_2"/>
    <property type="match status" value="1"/>
</dbReference>
<keyword evidence="6" id="KW-0378">Hydrolase</keyword>
<dbReference type="EMBL" id="FYAK01000001">
    <property type="protein sequence ID" value="SMY31499.1"/>
    <property type="molecule type" value="Genomic_DNA"/>
</dbReference>
<dbReference type="GO" id="GO:0046872">
    <property type="term" value="F:metal ion binding"/>
    <property type="evidence" value="ECO:0007669"/>
    <property type="project" value="UniProtKB-KW"/>
</dbReference>
<dbReference type="InterPro" id="IPR006311">
    <property type="entry name" value="TAT_signal"/>
</dbReference>
<sequence>MTHEKHTATQDVTNPSRRNFLKIGGATAVAASVAGAIGAGFQLGRDPDSYVGWGRTEEGKDMFFERDSFRVDYPPTFRKVAQIERPEWASHLFNRTGSFRNAFNEGWTPDMGLDTFPDERIRIYYRDIPDRFEEMLRAFRENESRKANIERLRDQFAIGWAYDCAHEKAAYGTHDHPIKFPKPPEGPPEVADYYFVDPSRKKLDFKSPQHASELVKTMAHQFGASLVGITGIHKEFIFKNMMRGVDSWGEDVPAHWKSIVVIGIPMNWDPMYSAIGYSTSYDAYHKCRLAIGKLQIFLGELGYGSRCQVPGNDYEMTIPPLGVLAGLGEASRNGTLMTPELGTNVRLAALITDIELEHDKPVDLGMQHFCQDCKICATSCPSGSISLSDKPDTVIRGFKRYDFNQDSCYRMWQSGPTAMGMGCRACISVCPYTRKNNWIHTIVREADPRDKTGLTRTALLAMQHNMFYYPEAEAYHGDWNGGHMAGYHQPPEWMRTENFFNVDKTWQYDGNWEGI</sequence>
<evidence type="ECO:0000256" key="2">
    <source>
        <dbReference type="ARBA" id="ARBA00022729"/>
    </source>
</evidence>
<organism evidence="6 7">
    <name type="scientific">Photobacterium malacitanum</name>
    <dbReference type="NCBI Taxonomy" id="2204294"/>
    <lineage>
        <taxon>Bacteria</taxon>
        <taxon>Pseudomonadati</taxon>
        <taxon>Pseudomonadota</taxon>
        <taxon>Gammaproteobacteria</taxon>
        <taxon>Vibrionales</taxon>
        <taxon>Vibrionaceae</taxon>
        <taxon>Photobacterium</taxon>
    </lineage>
</organism>
<proteinExistence type="predicted"/>
<keyword evidence="7" id="KW-1185">Reference proteome</keyword>
<keyword evidence="4" id="KW-0411">Iron-sulfur</keyword>
<dbReference type="SUPFAM" id="SSF54862">
    <property type="entry name" value="4Fe-4S ferredoxins"/>
    <property type="match status" value="1"/>
</dbReference>
<evidence type="ECO:0000256" key="3">
    <source>
        <dbReference type="ARBA" id="ARBA00023004"/>
    </source>
</evidence>
<dbReference type="RefSeq" id="WP_087843357.1">
    <property type="nucleotide sequence ID" value="NZ_FYAK01000001.1"/>
</dbReference>
<dbReference type="PROSITE" id="PS51318">
    <property type="entry name" value="TAT"/>
    <property type="match status" value="1"/>
</dbReference>
<dbReference type="PROSITE" id="PS00198">
    <property type="entry name" value="4FE4S_FER_1"/>
    <property type="match status" value="1"/>
</dbReference>
<evidence type="ECO:0000256" key="4">
    <source>
        <dbReference type="ARBA" id="ARBA00023014"/>
    </source>
</evidence>
<dbReference type="Proteomes" id="UP000195963">
    <property type="component" value="Unassembled WGS sequence"/>
</dbReference>
<reference evidence="7" key="1">
    <citation type="submission" date="2017-06" db="EMBL/GenBank/DDBJ databases">
        <authorList>
            <person name="Rodrigo-Torres L."/>
            <person name="Arahal R.D."/>
            <person name="Lucena T."/>
        </authorList>
    </citation>
    <scope>NUCLEOTIDE SEQUENCE [LARGE SCALE GENOMIC DNA]</scope>
    <source>
        <strain evidence="7">CECT 9190</strain>
    </source>
</reference>
<keyword evidence="2" id="KW-0732">Signal</keyword>
<keyword evidence="1" id="KW-0479">Metal-binding</keyword>